<feature type="transmembrane region" description="Helical" evidence="1">
    <location>
        <begin position="41"/>
        <end position="63"/>
    </location>
</feature>
<accession>A0A0C2VT61</accession>
<evidence type="ECO:0008006" key="6">
    <source>
        <dbReference type="Google" id="ProtNLM"/>
    </source>
</evidence>
<gene>
    <name evidence="2" type="ORF">BS297_13380</name>
    <name evidence="3" type="ORF">G9444_0714</name>
</gene>
<evidence type="ECO:0000256" key="1">
    <source>
        <dbReference type="SAM" id="Phobius"/>
    </source>
</evidence>
<reference evidence="2 4" key="1">
    <citation type="journal article" date="2017" name="Poromechanics V (2013)">
        <title>Genomic Characterization of the Arsenic-Tolerant Actinobacterium, &lt;i&gt;Rhodococcus erythropolis&lt;/i&gt; S43.</title>
        <authorList>
            <person name="Retamal-Morales G."/>
            <person name="Mehnert M."/>
            <person name="Schwabe R."/>
            <person name="Tischler D."/>
            <person name="Schloemann M."/>
            <person name="Levican G.J."/>
        </authorList>
    </citation>
    <scope>NUCLEOTIDE SEQUENCE [LARGE SCALE GENOMIC DNA]</scope>
    <source>
        <strain evidence="2 4">S43</strain>
    </source>
</reference>
<keyword evidence="1" id="KW-1133">Transmembrane helix</keyword>
<evidence type="ECO:0000313" key="4">
    <source>
        <dbReference type="Proteomes" id="UP000325576"/>
    </source>
</evidence>
<dbReference type="Pfam" id="PF11377">
    <property type="entry name" value="DUF3180"/>
    <property type="match status" value="1"/>
</dbReference>
<organism evidence="2 4">
    <name type="scientific">Rhodococcus erythropolis</name>
    <name type="common">Arthrobacter picolinophilus</name>
    <dbReference type="NCBI Taxonomy" id="1833"/>
    <lineage>
        <taxon>Bacteria</taxon>
        <taxon>Bacillati</taxon>
        <taxon>Actinomycetota</taxon>
        <taxon>Actinomycetes</taxon>
        <taxon>Mycobacteriales</taxon>
        <taxon>Nocardiaceae</taxon>
        <taxon>Rhodococcus</taxon>
        <taxon>Rhodococcus erythropolis group</taxon>
    </lineage>
</organism>
<dbReference type="Proteomes" id="UP000502345">
    <property type="component" value="Chromosome"/>
</dbReference>
<evidence type="ECO:0000313" key="2">
    <source>
        <dbReference type="EMBL" id="KAB2584851.1"/>
    </source>
</evidence>
<keyword evidence="1" id="KW-0472">Membrane</keyword>
<feature type="transmembrane region" description="Helical" evidence="1">
    <location>
        <begin position="16"/>
        <end position="35"/>
    </location>
</feature>
<protein>
    <recommendedName>
        <fullName evidence="6">DUF3180 domain-containing protein</fullName>
    </recommendedName>
</protein>
<reference evidence="3 5" key="2">
    <citation type="submission" date="2020-03" db="EMBL/GenBank/DDBJ databases">
        <title>Screen low temperature-resistant strains for efficient degradation of petroleum hydrocarbons under the low temperature.</title>
        <authorList>
            <person name="Wang Y."/>
            <person name="Chen J."/>
        </authorList>
    </citation>
    <scope>NUCLEOTIDE SEQUENCE [LARGE SCALE GENOMIC DNA]</scope>
    <source>
        <strain evidence="3 5">KB1</strain>
    </source>
</reference>
<name>A0A0C2VT61_RHOER</name>
<sequence>MTEEGKGLKPTRISELAVLAAVAAVATWILIRVFYGSMPPIPVYAGASLYFVAVAEAVFAFVIRSRVKNRQVGDGLRQLHPITAARALALAKASALVGSATVGVWVGVLVYLIPQRSVLQAAASDTPGAWVGLGAAIALVAAALWLEHCCKTPEDTPDEPAH</sequence>
<proteinExistence type="predicted"/>
<feature type="transmembrane region" description="Helical" evidence="1">
    <location>
        <begin position="84"/>
        <end position="113"/>
    </location>
</feature>
<keyword evidence="1" id="KW-0812">Transmembrane</keyword>
<evidence type="ECO:0000313" key="3">
    <source>
        <dbReference type="EMBL" id="QIP37958.1"/>
    </source>
</evidence>
<dbReference type="AlphaFoldDB" id="A0A0C2VT61"/>
<dbReference type="EMBL" id="MRBO01000397">
    <property type="protein sequence ID" value="KAB2584851.1"/>
    <property type="molecule type" value="Genomic_DNA"/>
</dbReference>
<feature type="transmembrane region" description="Helical" evidence="1">
    <location>
        <begin position="128"/>
        <end position="146"/>
    </location>
</feature>
<dbReference type="Proteomes" id="UP000325576">
    <property type="component" value="Unassembled WGS sequence"/>
</dbReference>
<dbReference type="InterPro" id="IPR021517">
    <property type="entry name" value="DUF3180"/>
</dbReference>
<dbReference type="EMBL" id="CP050124">
    <property type="protein sequence ID" value="QIP37958.1"/>
    <property type="molecule type" value="Genomic_DNA"/>
</dbReference>
<evidence type="ECO:0000313" key="5">
    <source>
        <dbReference type="Proteomes" id="UP000502345"/>
    </source>
</evidence>
<dbReference type="KEGG" id="reb:XU06_03280"/>